<dbReference type="EMBL" id="DSVQ01000018">
    <property type="protein sequence ID" value="HGT40801.1"/>
    <property type="molecule type" value="Genomic_DNA"/>
</dbReference>
<dbReference type="Gene3D" id="1.10.10.10">
    <property type="entry name" value="Winged helix-like DNA-binding domain superfamily/Winged helix DNA-binding domain"/>
    <property type="match status" value="1"/>
</dbReference>
<comment type="caution">
    <text evidence="5">The sequence shown here is derived from an EMBL/GenBank/DDBJ whole genome shotgun (WGS) entry which is preliminary data.</text>
</comment>
<evidence type="ECO:0000256" key="4">
    <source>
        <dbReference type="ARBA" id="ARBA00023163"/>
    </source>
</evidence>
<dbReference type="AlphaFoldDB" id="A0A7C4QK27"/>
<organism evidence="5">
    <name type="scientific">Schlesneria paludicola</name>
    <dbReference type="NCBI Taxonomy" id="360056"/>
    <lineage>
        <taxon>Bacteria</taxon>
        <taxon>Pseudomonadati</taxon>
        <taxon>Planctomycetota</taxon>
        <taxon>Planctomycetia</taxon>
        <taxon>Planctomycetales</taxon>
        <taxon>Planctomycetaceae</taxon>
        <taxon>Schlesneria</taxon>
    </lineage>
</organism>
<evidence type="ECO:0000256" key="1">
    <source>
        <dbReference type="ARBA" id="ARBA00011046"/>
    </source>
</evidence>
<dbReference type="SUPFAM" id="SSF46785">
    <property type="entry name" value="Winged helix' DNA-binding domain"/>
    <property type="match status" value="1"/>
</dbReference>
<evidence type="ECO:0000256" key="2">
    <source>
        <dbReference type="ARBA" id="ARBA00023015"/>
    </source>
</evidence>
<name>A0A7C4QK27_9PLAN</name>
<dbReference type="Gene3D" id="1.10.4040.10">
    <property type="entry name" value="Penicillinase repressor domain"/>
    <property type="match status" value="1"/>
</dbReference>
<accession>A0A7C4QK27</accession>
<dbReference type="GO" id="GO:0045892">
    <property type="term" value="P:negative regulation of DNA-templated transcription"/>
    <property type="evidence" value="ECO:0007669"/>
    <property type="project" value="InterPro"/>
</dbReference>
<proteinExistence type="inferred from homology"/>
<dbReference type="GO" id="GO:0003677">
    <property type="term" value="F:DNA binding"/>
    <property type="evidence" value="ECO:0007669"/>
    <property type="project" value="UniProtKB-KW"/>
</dbReference>
<reference evidence="5" key="1">
    <citation type="journal article" date="2020" name="mSystems">
        <title>Genome- and Community-Level Interaction Insights into Carbon Utilization and Element Cycling Functions of Hydrothermarchaeota in Hydrothermal Sediment.</title>
        <authorList>
            <person name="Zhou Z."/>
            <person name="Liu Y."/>
            <person name="Xu W."/>
            <person name="Pan J."/>
            <person name="Luo Z.H."/>
            <person name="Li M."/>
        </authorList>
    </citation>
    <scope>NUCLEOTIDE SEQUENCE [LARGE SCALE GENOMIC DNA]</scope>
    <source>
        <strain evidence="5">SpSt-508</strain>
    </source>
</reference>
<keyword evidence="3" id="KW-0238">DNA-binding</keyword>
<keyword evidence="2" id="KW-0805">Transcription regulation</keyword>
<evidence type="ECO:0000256" key="3">
    <source>
        <dbReference type="ARBA" id="ARBA00023125"/>
    </source>
</evidence>
<keyword evidence="4" id="KW-0804">Transcription</keyword>
<evidence type="ECO:0000313" key="5">
    <source>
        <dbReference type="EMBL" id="HGT40801.1"/>
    </source>
</evidence>
<protein>
    <submittedName>
        <fullName evidence="5">BlaI/MecI/CopY family transcriptional regulator</fullName>
    </submittedName>
</protein>
<dbReference type="InterPro" id="IPR036388">
    <property type="entry name" value="WH-like_DNA-bd_sf"/>
</dbReference>
<comment type="similarity">
    <text evidence="1">Belongs to the BlaI transcriptional regulatory family.</text>
</comment>
<gene>
    <name evidence="5" type="ORF">ENS64_16270</name>
</gene>
<dbReference type="Pfam" id="PF03965">
    <property type="entry name" value="Penicillinase_R"/>
    <property type="match status" value="1"/>
</dbReference>
<sequence length="157" mass="17215">MGSKMYDTCREIPFPTVKAGSPTMSVGYVNPTDGELELLSLLWEHGAMSLSEVHQRIPREVGYTTIQTRLNRLVEKGWVEKAKAGRQPTRYAAVIEPAAVRATRLDHLVETIAPGSVVPLVAHLVQGATLTPDEIAELRKLISEAEQRQQAQSGGSR</sequence>
<dbReference type="InterPro" id="IPR036390">
    <property type="entry name" value="WH_DNA-bd_sf"/>
</dbReference>
<dbReference type="InterPro" id="IPR005650">
    <property type="entry name" value="BlaI_family"/>
</dbReference>